<evidence type="ECO:0000256" key="1">
    <source>
        <dbReference type="ARBA" id="ARBA00023015"/>
    </source>
</evidence>
<dbReference type="PANTHER" id="PTHR31636">
    <property type="entry name" value="OSJNBA0084A10.13 PROTEIN-RELATED"/>
    <property type="match status" value="1"/>
</dbReference>
<evidence type="ECO:0000256" key="3">
    <source>
        <dbReference type="PROSITE-ProRule" id="PRU01191"/>
    </source>
</evidence>
<comment type="similarity">
    <text evidence="3">Belongs to the GRAS family.</text>
</comment>
<sequence>MICFLFSSRGTCVEEEKQKRKATNFIAVNSFYNSKNCDESLCLLVKTCLVSGNTCRLVKIFSDSCEVKRNPAFGYDETIVSNGAAGAESTTESSEQQQQQLCETWRSNPEFTIHVSDPFVSSSSSQLTLPSPLFSDLQKPLFSNPPPLPTLEESSPPIPPPLTQKNKEICTVSSHSPETESSPSHSPCSLLKSLLLCARISDSEPEKAIKTLNRLRESVSERGDSTERVAFYFSEALFSRISSKSLKNFPTFDSNSEEFLLSYKALNDACPYSKFAHLTANQAILKATESANQIHIVDFGIVQGLQWAALLQALATRSSGKPTLIRISGIPAPALGKSPAASLIATGNRLREFAELLELNIQFEPILTPIEELNESSFRVNSDEVLAVNFMLQLYNLLGEITLAVEKALKLAKSLNPKVLTLGEYENSTSRKMSYKQIEASISKFREIKDNINEGLKSMFDYILYLQD</sequence>
<keyword evidence="1" id="KW-0805">Transcription regulation</keyword>
<keyword evidence="2" id="KW-0804">Transcription</keyword>
<evidence type="ECO:0000313" key="4">
    <source>
        <dbReference type="EMBL" id="PIA49530.1"/>
    </source>
</evidence>
<dbReference type="AlphaFoldDB" id="A0A2G5E1B7"/>
<organism evidence="4 5">
    <name type="scientific">Aquilegia coerulea</name>
    <name type="common">Rocky mountain columbine</name>
    <dbReference type="NCBI Taxonomy" id="218851"/>
    <lineage>
        <taxon>Eukaryota</taxon>
        <taxon>Viridiplantae</taxon>
        <taxon>Streptophyta</taxon>
        <taxon>Embryophyta</taxon>
        <taxon>Tracheophyta</taxon>
        <taxon>Spermatophyta</taxon>
        <taxon>Magnoliopsida</taxon>
        <taxon>Ranunculales</taxon>
        <taxon>Ranunculaceae</taxon>
        <taxon>Thalictroideae</taxon>
        <taxon>Aquilegia</taxon>
    </lineage>
</organism>
<feature type="short sequence motif" description="LXXLL motif" evidence="3">
    <location>
        <begin position="394"/>
        <end position="398"/>
    </location>
</feature>
<dbReference type="InParanoid" id="A0A2G5E1B7"/>
<evidence type="ECO:0000256" key="2">
    <source>
        <dbReference type="ARBA" id="ARBA00023163"/>
    </source>
</evidence>
<reference evidence="4 5" key="1">
    <citation type="submission" date="2017-09" db="EMBL/GenBank/DDBJ databases">
        <title>WGS assembly of Aquilegia coerulea Goldsmith.</title>
        <authorList>
            <person name="Hodges S."/>
            <person name="Kramer E."/>
            <person name="Nordborg M."/>
            <person name="Tomkins J."/>
            <person name="Borevitz J."/>
            <person name="Derieg N."/>
            <person name="Yan J."/>
            <person name="Mihaltcheva S."/>
            <person name="Hayes R.D."/>
            <person name="Rokhsar D."/>
        </authorList>
    </citation>
    <scope>NUCLEOTIDE SEQUENCE [LARGE SCALE GENOMIC DNA]</scope>
    <source>
        <strain evidence="5">cv. Goldsmith</strain>
    </source>
</reference>
<comment type="caution">
    <text evidence="3">Lacks conserved residue(s) required for the propagation of feature annotation.</text>
</comment>
<evidence type="ECO:0000313" key="5">
    <source>
        <dbReference type="Proteomes" id="UP000230069"/>
    </source>
</evidence>
<dbReference type="InterPro" id="IPR005202">
    <property type="entry name" value="TF_GRAS"/>
</dbReference>
<name>A0A2G5E1B7_AQUCA</name>
<dbReference type="STRING" id="218851.A0A2G5E1B7"/>
<proteinExistence type="inferred from homology"/>
<dbReference type="PROSITE" id="PS50985">
    <property type="entry name" value="GRAS"/>
    <property type="match status" value="1"/>
</dbReference>
<dbReference type="FunCoup" id="A0A2G5E1B7">
    <property type="interactions" value="320"/>
</dbReference>
<accession>A0A2G5E1B7</accession>
<protein>
    <submittedName>
        <fullName evidence="4">Uncharacterized protein</fullName>
    </submittedName>
</protein>
<dbReference type="EMBL" id="KZ305030">
    <property type="protein sequence ID" value="PIA49530.1"/>
    <property type="molecule type" value="Genomic_DNA"/>
</dbReference>
<gene>
    <name evidence="4" type="ORF">AQUCO_01300373v1</name>
</gene>
<dbReference type="Pfam" id="PF03514">
    <property type="entry name" value="GRAS"/>
    <property type="match status" value="1"/>
</dbReference>
<feature type="short sequence motif" description="VHIID" evidence="3">
    <location>
        <begin position="294"/>
        <end position="298"/>
    </location>
</feature>
<dbReference type="Proteomes" id="UP000230069">
    <property type="component" value="Unassembled WGS sequence"/>
</dbReference>
<feature type="region of interest" description="Leucine repeat II (LRII)" evidence="3">
    <location>
        <begin position="345"/>
        <end position="377"/>
    </location>
</feature>
<dbReference type="OrthoDB" id="1890360at2759"/>
<keyword evidence="5" id="KW-1185">Reference proteome</keyword>